<proteinExistence type="predicted"/>
<organism evidence="2 3">
    <name type="scientific">Mycolicibacterium poriferae</name>
    <dbReference type="NCBI Taxonomy" id="39694"/>
    <lineage>
        <taxon>Bacteria</taxon>
        <taxon>Bacillati</taxon>
        <taxon>Actinomycetota</taxon>
        <taxon>Actinomycetes</taxon>
        <taxon>Mycobacteriales</taxon>
        <taxon>Mycobacteriaceae</taxon>
        <taxon>Mycolicibacterium</taxon>
    </lineage>
</organism>
<protein>
    <submittedName>
        <fullName evidence="2">MBL fold metallo-hydrolase</fullName>
    </submittedName>
</protein>
<dbReference type="Pfam" id="PF00753">
    <property type="entry name" value="Lactamase_B"/>
    <property type="match status" value="1"/>
</dbReference>
<evidence type="ECO:0000259" key="1">
    <source>
        <dbReference type="Pfam" id="PF00753"/>
    </source>
</evidence>
<dbReference type="AlphaFoldDB" id="A0A6N4V5Q3"/>
<dbReference type="InterPro" id="IPR001279">
    <property type="entry name" value="Metallo-B-lactamas"/>
</dbReference>
<dbReference type="GO" id="GO:0016787">
    <property type="term" value="F:hydrolase activity"/>
    <property type="evidence" value="ECO:0007669"/>
    <property type="project" value="UniProtKB-KW"/>
</dbReference>
<dbReference type="InterPro" id="IPR036866">
    <property type="entry name" value="RibonucZ/Hydroxyglut_hydro"/>
</dbReference>
<keyword evidence="3" id="KW-1185">Reference proteome</keyword>
<dbReference type="PANTHER" id="PTHR42773">
    <property type="entry name" value="METALLO-BETA-LACTAMASE-RELATED"/>
    <property type="match status" value="1"/>
</dbReference>
<gene>
    <name evidence="2" type="ORF">MPOR_01630</name>
</gene>
<dbReference type="SUPFAM" id="SSF56281">
    <property type="entry name" value="Metallo-hydrolase/oxidoreductase"/>
    <property type="match status" value="1"/>
</dbReference>
<dbReference type="Gene3D" id="3.60.15.10">
    <property type="entry name" value="Ribonuclease Z/Hydroxyacylglutathione hydrolase-like"/>
    <property type="match status" value="1"/>
</dbReference>
<name>A0A6N4V5Q3_9MYCO</name>
<sequence length="216" mass="23719">MRQVLKDIWETRPDNPFPGLTTHAYLWTPAQALFYSPATDTEFDELSDLGGVAHHYLSHRDEAGPMLKAVARQFGSTLHAPLAELDDIAKLHRVDVPLGSRHIDTNGVEVIPTPGHTPGSTCYLVPGAEGRYLFTGDTVIRTPRGDWWAGYLEGMSDRHTLAESLRLLATLSPDVVISSAFQGDTAVHRIEPGQWQDHVAQALDGLFSATRNVRGS</sequence>
<accession>A0A6N4V5Q3</accession>
<keyword evidence="2" id="KW-0378">Hydrolase</keyword>
<evidence type="ECO:0000313" key="3">
    <source>
        <dbReference type="Proteomes" id="UP000466785"/>
    </source>
</evidence>
<dbReference type="KEGG" id="mpof:MPOR_01630"/>
<dbReference type="RefSeq" id="WP_163672105.1">
    <property type="nucleotide sequence ID" value="NZ_AP022570.1"/>
</dbReference>
<dbReference type="Proteomes" id="UP000466785">
    <property type="component" value="Chromosome"/>
</dbReference>
<dbReference type="PANTHER" id="PTHR42773:SF1">
    <property type="entry name" value="METALLO-BETA-LACTAMASE FAMILY PROTEIN"/>
    <property type="match status" value="1"/>
</dbReference>
<evidence type="ECO:0000313" key="2">
    <source>
        <dbReference type="EMBL" id="BBX49137.1"/>
    </source>
</evidence>
<feature type="domain" description="Metallo-beta-lactamase" evidence="1">
    <location>
        <begin position="69"/>
        <end position="177"/>
    </location>
</feature>
<dbReference type="EMBL" id="AP022570">
    <property type="protein sequence ID" value="BBX49137.1"/>
    <property type="molecule type" value="Genomic_DNA"/>
</dbReference>
<reference evidence="2 3" key="1">
    <citation type="journal article" date="2019" name="Emerg. Microbes Infect.">
        <title>Comprehensive subspecies identification of 175 nontuberculous mycobacteria species based on 7547 genomic profiles.</title>
        <authorList>
            <person name="Matsumoto Y."/>
            <person name="Kinjo T."/>
            <person name="Motooka D."/>
            <person name="Nabeya D."/>
            <person name="Jung N."/>
            <person name="Uechi K."/>
            <person name="Horii T."/>
            <person name="Iida T."/>
            <person name="Fujita J."/>
            <person name="Nakamura S."/>
        </authorList>
    </citation>
    <scope>NUCLEOTIDE SEQUENCE [LARGE SCALE GENOMIC DNA]</scope>
    <source>
        <strain evidence="2 3">JCM 12603</strain>
    </source>
</reference>